<dbReference type="Proteomes" id="UP000326702">
    <property type="component" value="Chromosome"/>
</dbReference>
<protein>
    <submittedName>
        <fullName evidence="1">Uncharacterized protein</fullName>
    </submittedName>
</protein>
<dbReference type="KEGG" id="lxl:KDY119_03351"/>
<dbReference type="RefSeq" id="WP_148283955.1">
    <property type="nucleotide sequence ID" value="NZ_BAABIH010000016.1"/>
</dbReference>
<reference evidence="1 2" key="1">
    <citation type="submission" date="2019-10" db="EMBL/GenBank/DDBJ databases">
        <title>Genome sequence of Luteimicrobium xylanilyticum HY-24.</title>
        <authorList>
            <person name="Kim D.Y."/>
            <person name="Park H.-Y."/>
        </authorList>
    </citation>
    <scope>NUCLEOTIDE SEQUENCE [LARGE SCALE GENOMIC DNA]</scope>
    <source>
        <strain evidence="1 2">HY-24</strain>
    </source>
</reference>
<accession>A0A5P9QH74</accession>
<dbReference type="AlphaFoldDB" id="A0A5P9QH74"/>
<evidence type="ECO:0000313" key="2">
    <source>
        <dbReference type="Proteomes" id="UP000326702"/>
    </source>
</evidence>
<gene>
    <name evidence="1" type="ORF">KDY119_03351</name>
</gene>
<organism evidence="1 2">
    <name type="scientific">Luteimicrobium xylanilyticum</name>
    <dbReference type="NCBI Taxonomy" id="1133546"/>
    <lineage>
        <taxon>Bacteria</taxon>
        <taxon>Bacillati</taxon>
        <taxon>Actinomycetota</taxon>
        <taxon>Actinomycetes</taxon>
        <taxon>Micrococcales</taxon>
        <taxon>Luteimicrobium</taxon>
    </lineage>
</organism>
<dbReference type="EMBL" id="CP045529">
    <property type="protein sequence ID" value="QFU99815.1"/>
    <property type="molecule type" value="Genomic_DNA"/>
</dbReference>
<name>A0A5P9QH74_9MICO</name>
<sequence length="83" mass="8713">MTAPDSVPPLPVRLDAVLAARGVDADLSGLLPPASVQLAARRRLDPLDLPPAPTTTSVGRALGRTAARACFGAVDAVRRRQYR</sequence>
<evidence type="ECO:0000313" key="1">
    <source>
        <dbReference type="EMBL" id="QFU99815.1"/>
    </source>
</evidence>
<proteinExistence type="predicted"/>
<keyword evidence="2" id="KW-1185">Reference proteome</keyword>